<accession>A0ABQ6MPB9</accession>
<organism evidence="8 9">
    <name type="scientific">Tetraparma gracilis</name>
    <dbReference type="NCBI Taxonomy" id="2962635"/>
    <lineage>
        <taxon>Eukaryota</taxon>
        <taxon>Sar</taxon>
        <taxon>Stramenopiles</taxon>
        <taxon>Ochrophyta</taxon>
        <taxon>Bolidophyceae</taxon>
        <taxon>Parmales</taxon>
        <taxon>Triparmaceae</taxon>
        <taxon>Tetraparma</taxon>
    </lineage>
</organism>
<dbReference type="PANTHER" id="PTHR10766">
    <property type="entry name" value="TRANSMEMBRANE 9 SUPERFAMILY PROTEIN"/>
    <property type="match status" value="1"/>
</dbReference>
<feature type="non-terminal residue" evidence="8">
    <location>
        <position position="123"/>
    </location>
</feature>
<keyword evidence="4 7" id="KW-0732">Signal</keyword>
<gene>
    <name evidence="8" type="ORF">TeGR_g11921</name>
</gene>
<protein>
    <recommendedName>
        <fullName evidence="7">Transmembrane 9 superfamily member</fullName>
    </recommendedName>
</protein>
<evidence type="ECO:0000256" key="3">
    <source>
        <dbReference type="ARBA" id="ARBA00022692"/>
    </source>
</evidence>
<evidence type="ECO:0000256" key="5">
    <source>
        <dbReference type="ARBA" id="ARBA00022989"/>
    </source>
</evidence>
<comment type="subcellular location">
    <subcellularLocation>
        <location evidence="1">Membrane</location>
        <topology evidence="1">Multi-pass membrane protein</topology>
    </subcellularLocation>
</comment>
<keyword evidence="6" id="KW-0472">Membrane</keyword>
<evidence type="ECO:0000256" key="4">
    <source>
        <dbReference type="ARBA" id="ARBA00022729"/>
    </source>
</evidence>
<comment type="similarity">
    <text evidence="2 7">Belongs to the nonaspanin (TM9SF) (TC 9.A.2) family.</text>
</comment>
<reference evidence="8 9" key="1">
    <citation type="journal article" date="2023" name="Commun. Biol.">
        <title>Genome analysis of Parmales, the sister group of diatoms, reveals the evolutionary specialization of diatoms from phago-mixotrophs to photoautotrophs.</title>
        <authorList>
            <person name="Ban H."/>
            <person name="Sato S."/>
            <person name="Yoshikawa S."/>
            <person name="Yamada K."/>
            <person name="Nakamura Y."/>
            <person name="Ichinomiya M."/>
            <person name="Sato N."/>
            <person name="Blanc-Mathieu R."/>
            <person name="Endo H."/>
            <person name="Kuwata A."/>
            <person name="Ogata H."/>
        </authorList>
    </citation>
    <scope>NUCLEOTIDE SEQUENCE [LARGE SCALE GENOMIC DNA]</scope>
</reference>
<evidence type="ECO:0000313" key="8">
    <source>
        <dbReference type="EMBL" id="GMI30226.1"/>
    </source>
</evidence>
<name>A0ABQ6MPB9_9STRA</name>
<keyword evidence="9" id="KW-1185">Reference proteome</keyword>
<feature type="chain" id="PRO_5045004968" description="Transmembrane 9 superfamily member" evidence="7">
    <location>
        <begin position="21"/>
        <end position="123"/>
    </location>
</feature>
<evidence type="ECO:0000313" key="9">
    <source>
        <dbReference type="Proteomes" id="UP001165060"/>
    </source>
</evidence>
<dbReference type="EMBL" id="BRYB01000449">
    <property type="protein sequence ID" value="GMI30226.1"/>
    <property type="molecule type" value="Genomic_DNA"/>
</dbReference>
<dbReference type="InterPro" id="IPR004240">
    <property type="entry name" value="EMP70"/>
</dbReference>
<keyword evidence="5" id="KW-1133">Transmembrane helix</keyword>
<dbReference type="PANTHER" id="PTHR10766:SF111">
    <property type="entry name" value="TRANSMEMBRANE 9 SUPERFAMILY MEMBER 2"/>
    <property type="match status" value="1"/>
</dbReference>
<dbReference type="Pfam" id="PF02990">
    <property type="entry name" value="EMP70"/>
    <property type="match status" value="1"/>
</dbReference>
<keyword evidence="3" id="KW-0812">Transmembrane</keyword>
<evidence type="ECO:0000256" key="1">
    <source>
        <dbReference type="ARBA" id="ARBA00004141"/>
    </source>
</evidence>
<evidence type="ECO:0000256" key="6">
    <source>
        <dbReference type="ARBA" id="ARBA00023136"/>
    </source>
</evidence>
<evidence type="ECO:0000256" key="7">
    <source>
        <dbReference type="RuleBase" id="RU363079"/>
    </source>
</evidence>
<feature type="signal peptide" evidence="7">
    <location>
        <begin position="1"/>
        <end position="20"/>
    </location>
</feature>
<evidence type="ECO:0000256" key="2">
    <source>
        <dbReference type="ARBA" id="ARBA00005227"/>
    </source>
</evidence>
<proteinExistence type="inferred from homology"/>
<dbReference type="Proteomes" id="UP001165060">
    <property type="component" value="Unassembled WGS sequence"/>
</dbReference>
<comment type="caution">
    <text evidence="8">The sequence shown here is derived from an EMBL/GenBank/DDBJ whole genome shotgun (WGS) entry which is preliminary data.</text>
</comment>
<sequence>MLVPLRLLALLPPLLQPTLSFYLPGVDPLTFPPNSPVGLKVNALSSTHTQLPLDYYSMPFCAPDGGPEMSSENLGEFLTGNKIQTSPYHLYMLLDDFCHVRGGGKGGGAGGAEKRPGSRAKSE</sequence>